<dbReference type="EnsemblProtists" id="EKX39279">
    <property type="protein sequence ID" value="EKX39279"/>
    <property type="gene ID" value="GUITHDRAFT_114715"/>
</dbReference>
<dbReference type="InterPro" id="IPR000352">
    <property type="entry name" value="Pep_chain_release_fac_I"/>
</dbReference>
<dbReference type="PANTHER" id="PTHR11075:SF54">
    <property type="entry name" value="LARGE RIBOSOMAL SUBUNIT PROTEIN ML62"/>
    <property type="match status" value="1"/>
</dbReference>
<protein>
    <recommendedName>
        <fullName evidence="2">Prokaryotic-type class I peptide chain release factors domain-containing protein</fullName>
    </recommendedName>
</protein>
<evidence type="ECO:0000313" key="5">
    <source>
        <dbReference type="Proteomes" id="UP000011087"/>
    </source>
</evidence>
<dbReference type="KEGG" id="gtt:GUITHDRAFT_114715"/>
<feature type="compositionally biased region" description="Basic and acidic residues" evidence="1">
    <location>
        <begin position="136"/>
        <end position="147"/>
    </location>
</feature>
<dbReference type="GeneID" id="17295932"/>
<accession>L1ITU4</accession>
<dbReference type="Pfam" id="PF00472">
    <property type="entry name" value="RF-1"/>
    <property type="match status" value="1"/>
</dbReference>
<dbReference type="AlphaFoldDB" id="L1ITU4"/>
<evidence type="ECO:0000313" key="4">
    <source>
        <dbReference type="EnsemblProtists" id="EKX39279"/>
    </source>
</evidence>
<organism evidence="3">
    <name type="scientific">Guillardia theta (strain CCMP2712)</name>
    <name type="common">Cryptophyte</name>
    <dbReference type="NCBI Taxonomy" id="905079"/>
    <lineage>
        <taxon>Eukaryota</taxon>
        <taxon>Cryptophyceae</taxon>
        <taxon>Pyrenomonadales</taxon>
        <taxon>Geminigeraceae</taxon>
        <taxon>Guillardia</taxon>
    </lineage>
</organism>
<dbReference type="RefSeq" id="XP_005826259.1">
    <property type="nucleotide sequence ID" value="XM_005826202.1"/>
</dbReference>
<dbReference type="SUPFAM" id="SSF110916">
    <property type="entry name" value="Peptidyl-tRNA hydrolase domain-like"/>
    <property type="match status" value="1"/>
</dbReference>
<dbReference type="Gene3D" id="3.30.160.20">
    <property type="match status" value="1"/>
</dbReference>
<dbReference type="HOGENOM" id="CLU_089470_3_2_1"/>
<feature type="region of interest" description="Disordered" evidence="1">
    <location>
        <begin position="125"/>
        <end position="160"/>
    </location>
</feature>
<dbReference type="Proteomes" id="UP000011087">
    <property type="component" value="Unassembled WGS sequence"/>
</dbReference>
<reference evidence="3 5" key="1">
    <citation type="journal article" date="2012" name="Nature">
        <title>Algal genomes reveal evolutionary mosaicism and the fate of nucleomorphs.</title>
        <authorList>
            <consortium name="DOE Joint Genome Institute"/>
            <person name="Curtis B.A."/>
            <person name="Tanifuji G."/>
            <person name="Burki F."/>
            <person name="Gruber A."/>
            <person name="Irimia M."/>
            <person name="Maruyama S."/>
            <person name="Arias M.C."/>
            <person name="Ball S.G."/>
            <person name="Gile G.H."/>
            <person name="Hirakawa Y."/>
            <person name="Hopkins J.F."/>
            <person name="Kuo A."/>
            <person name="Rensing S.A."/>
            <person name="Schmutz J."/>
            <person name="Symeonidi A."/>
            <person name="Elias M."/>
            <person name="Eveleigh R.J."/>
            <person name="Herman E.K."/>
            <person name="Klute M.J."/>
            <person name="Nakayama T."/>
            <person name="Obornik M."/>
            <person name="Reyes-Prieto A."/>
            <person name="Armbrust E.V."/>
            <person name="Aves S.J."/>
            <person name="Beiko R.G."/>
            <person name="Coutinho P."/>
            <person name="Dacks J.B."/>
            <person name="Durnford D.G."/>
            <person name="Fast N.M."/>
            <person name="Green B.R."/>
            <person name="Grisdale C.J."/>
            <person name="Hempel F."/>
            <person name="Henrissat B."/>
            <person name="Hoppner M.P."/>
            <person name="Ishida K."/>
            <person name="Kim E."/>
            <person name="Koreny L."/>
            <person name="Kroth P.G."/>
            <person name="Liu Y."/>
            <person name="Malik S.B."/>
            <person name="Maier U.G."/>
            <person name="McRose D."/>
            <person name="Mock T."/>
            <person name="Neilson J.A."/>
            <person name="Onodera N.T."/>
            <person name="Poole A.M."/>
            <person name="Pritham E.J."/>
            <person name="Richards T.A."/>
            <person name="Rocap G."/>
            <person name="Roy S.W."/>
            <person name="Sarai C."/>
            <person name="Schaack S."/>
            <person name="Shirato S."/>
            <person name="Slamovits C.H."/>
            <person name="Spencer D.F."/>
            <person name="Suzuki S."/>
            <person name="Worden A.Z."/>
            <person name="Zauner S."/>
            <person name="Barry K."/>
            <person name="Bell C."/>
            <person name="Bharti A.K."/>
            <person name="Crow J.A."/>
            <person name="Grimwood J."/>
            <person name="Kramer R."/>
            <person name="Lindquist E."/>
            <person name="Lucas S."/>
            <person name="Salamov A."/>
            <person name="McFadden G.I."/>
            <person name="Lane C.E."/>
            <person name="Keeling P.J."/>
            <person name="Gray M.W."/>
            <person name="Grigoriev I.V."/>
            <person name="Archibald J.M."/>
        </authorList>
    </citation>
    <scope>NUCLEOTIDE SEQUENCE</scope>
    <source>
        <strain evidence="3 5">CCMP2712</strain>
    </source>
</reference>
<dbReference type="InterPro" id="IPR052104">
    <property type="entry name" value="Mito_Release_Factor_mL62"/>
</dbReference>
<feature type="domain" description="Prokaryotic-type class I peptide chain release factors" evidence="2">
    <location>
        <begin position="46"/>
        <end position="62"/>
    </location>
</feature>
<evidence type="ECO:0000313" key="3">
    <source>
        <dbReference type="EMBL" id="EKX39279.1"/>
    </source>
</evidence>
<reference evidence="4" key="3">
    <citation type="submission" date="2015-06" db="UniProtKB">
        <authorList>
            <consortium name="EnsemblProtists"/>
        </authorList>
    </citation>
    <scope>IDENTIFICATION</scope>
</reference>
<evidence type="ECO:0000256" key="1">
    <source>
        <dbReference type="SAM" id="MobiDB-lite"/>
    </source>
</evidence>
<dbReference type="PANTHER" id="PTHR11075">
    <property type="entry name" value="PEPTIDE CHAIN RELEASE FACTOR"/>
    <property type="match status" value="1"/>
</dbReference>
<name>L1ITU4_GUITC</name>
<dbReference type="GO" id="GO:0004045">
    <property type="term" value="F:peptidyl-tRNA hydrolase activity"/>
    <property type="evidence" value="ECO:0007669"/>
    <property type="project" value="TreeGrafter"/>
</dbReference>
<proteinExistence type="predicted"/>
<dbReference type="PROSITE" id="PS00745">
    <property type="entry name" value="RF_PROK_I"/>
    <property type="match status" value="1"/>
</dbReference>
<dbReference type="GO" id="GO:0005762">
    <property type="term" value="C:mitochondrial large ribosomal subunit"/>
    <property type="evidence" value="ECO:0007669"/>
    <property type="project" value="TreeGrafter"/>
</dbReference>
<dbReference type="STRING" id="905079.L1ITU4"/>
<dbReference type="GO" id="GO:0070126">
    <property type="term" value="P:mitochondrial translational termination"/>
    <property type="evidence" value="ECO:0007669"/>
    <property type="project" value="TreeGrafter"/>
</dbReference>
<dbReference type="eggNOG" id="KOG3429">
    <property type="taxonomic scope" value="Eukaryota"/>
</dbReference>
<dbReference type="OMA" id="NVDTAKW"/>
<reference evidence="5" key="2">
    <citation type="submission" date="2012-11" db="EMBL/GenBank/DDBJ databases">
        <authorList>
            <person name="Kuo A."/>
            <person name="Curtis B.A."/>
            <person name="Tanifuji G."/>
            <person name="Burki F."/>
            <person name="Gruber A."/>
            <person name="Irimia M."/>
            <person name="Maruyama S."/>
            <person name="Arias M.C."/>
            <person name="Ball S.G."/>
            <person name="Gile G.H."/>
            <person name="Hirakawa Y."/>
            <person name="Hopkins J.F."/>
            <person name="Rensing S.A."/>
            <person name="Schmutz J."/>
            <person name="Symeonidi A."/>
            <person name="Elias M."/>
            <person name="Eveleigh R.J."/>
            <person name="Herman E.K."/>
            <person name="Klute M.J."/>
            <person name="Nakayama T."/>
            <person name="Obornik M."/>
            <person name="Reyes-Prieto A."/>
            <person name="Armbrust E.V."/>
            <person name="Aves S.J."/>
            <person name="Beiko R.G."/>
            <person name="Coutinho P."/>
            <person name="Dacks J.B."/>
            <person name="Durnford D.G."/>
            <person name="Fast N.M."/>
            <person name="Green B.R."/>
            <person name="Grisdale C."/>
            <person name="Hempe F."/>
            <person name="Henrissat B."/>
            <person name="Hoppner M.P."/>
            <person name="Ishida K.-I."/>
            <person name="Kim E."/>
            <person name="Koreny L."/>
            <person name="Kroth P.G."/>
            <person name="Liu Y."/>
            <person name="Malik S.-B."/>
            <person name="Maier U.G."/>
            <person name="McRose D."/>
            <person name="Mock T."/>
            <person name="Neilson J.A."/>
            <person name="Onodera N.T."/>
            <person name="Poole A.M."/>
            <person name="Pritham E.J."/>
            <person name="Richards T.A."/>
            <person name="Rocap G."/>
            <person name="Roy S.W."/>
            <person name="Sarai C."/>
            <person name="Schaack S."/>
            <person name="Shirato S."/>
            <person name="Slamovits C.H."/>
            <person name="Spencer D.F."/>
            <person name="Suzuki S."/>
            <person name="Worden A.Z."/>
            <person name="Zauner S."/>
            <person name="Barry K."/>
            <person name="Bell C."/>
            <person name="Bharti A.K."/>
            <person name="Crow J.A."/>
            <person name="Grimwood J."/>
            <person name="Kramer R."/>
            <person name="Lindquist E."/>
            <person name="Lucas S."/>
            <person name="Salamov A."/>
            <person name="McFadden G.I."/>
            <person name="Lane C.E."/>
            <person name="Keeling P.J."/>
            <person name="Gray M.W."/>
            <person name="Grigoriev I.V."/>
            <person name="Archibald J.M."/>
        </authorList>
    </citation>
    <scope>NUCLEOTIDE SEQUENCE</scope>
    <source>
        <strain evidence="5">CCMP2712</strain>
    </source>
</reference>
<gene>
    <name evidence="3" type="ORF">GUITHDRAFT_114715</name>
</gene>
<sequence length="160" mass="18667">MIRAGWGKSNTSWLCTRPTHILSILRKRLIHIPYVDESKLIIKFARSSGPGGQHVNKTESKVDMRVRLQDINLPKEAMIRLKDIYSSKINKNDELVVTSEEHKRNYNQCMEKLNDILTDAATLPKERNMNSKTKGKFNDRRLEEKKQQSMKKLARRNDCD</sequence>
<dbReference type="OrthoDB" id="270639at2759"/>
<evidence type="ECO:0000259" key="2">
    <source>
        <dbReference type="PROSITE" id="PS00745"/>
    </source>
</evidence>
<dbReference type="PaxDb" id="55529-EKX39279"/>
<dbReference type="EMBL" id="JH993041">
    <property type="protein sequence ID" value="EKX39279.1"/>
    <property type="molecule type" value="Genomic_DNA"/>
</dbReference>
<dbReference type="GO" id="GO:0016150">
    <property type="term" value="F:translation release factor activity, codon nonspecific"/>
    <property type="evidence" value="ECO:0007669"/>
    <property type="project" value="TreeGrafter"/>
</dbReference>
<keyword evidence="5" id="KW-1185">Reference proteome</keyword>